<dbReference type="GO" id="GO:0004386">
    <property type="term" value="F:helicase activity"/>
    <property type="evidence" value="ECO:0007669"/>
    <property type="project" value="InterPro"/>
</dbReference>
<reference evidence="2" key="1">
    <citation type="submission" date="2016-09" db="EMBL/GenBank/DDBJ databases">
        <title>The Complete Genome of Burkholderia sprentiae wsm5005.</title>
        <authorList>
            <person name="De Meyer S."/>
            <person name="Wang P."/>
            <person name="Terpolilli J."/>
        </authorList>
    </citation>
    <scope>NUCLEOTIDE SEQUENCE [LARGE SCALE GENOMIC DNA]</scope>
    <source>
        <strain evidence="2">WSM5005</strain>
    </source>
</reference>
<dbReference type="InterPro" id="IPR041677">
    <property type="entry name" value="DNA2/NAM7_AAA_11"/>
</dbReference>
<dbReference type="InterPro" id="IPR047187">
    <property type="entry name" value="SF1_C_Upf1"/>
</dbReference>
<dbReference type="InterPro" id="IPR011009">
    <property type="entry name" value="Kinase-like_dom_sf"/>
</dbReference>
<dbReference type="Pfam" id="PF13086">
    <property type="entry name" value="AAA_11"/>
    <property type="match status" value="2"/>
</dbReference>
<dbReference type="PANTHER" id="PTHR10887:SF495">
    <property type="entry name" value="HELICASE SENATAXIN ISOFORM X1-RELATED"/>
    <property type="match status" value="1"/>
</dbReference>
<evidence type="ECO:0000313" key="2">
    <source>
        <dbReference type="EMBL" id="APA88974.2"/>
    </source>
</evidence>
<dbReference type="InterPro" id="IPR027417">
    <property type="entry name" value="P-loop_NTPase"/>
</dbReference>
<organism evidence="2 3">
    <name type="scientific">Paraburkholderia sprentiae WSM5005</name>
    <dbReference type="NCBI Taxonomy" id="754502"/>
    <lineage>
        <taxon>Bacteria</taxon>
        <taxon>Pseudomonadati</taxon>
        <taxon>Pseudomonadota</taxon>
        <taxon>Betaproteobacteria</taxon>
        <taxon>Burkholderiales</taxon>
        <taxon>Burkholderiaceae</taxon>
        <taxon>Paraburkholderia</taxon>
    </lineage>
</organism>
<dbReference type="EMBL" id="CP017562">
    <property type="protein sequence ID" value="APA88974.2"/>
    <property type="molecule type" value="Genomic_DNA"/>
</dbReference>
<sequence length="1176" mass="131508">MKPKANKGFLGRFNLASKQLKTADRARGTPALRAGTDAQGTRLLIKTWPRIAGAEDSDLREIWHHEIRQLNRILGTRGVGDIIAELEESHVDEQGYHLAIRSEQREPLATLLARNGSLRHAIRNNVNGRHLLWGNLLRLAKALDLLHLQGLLHRNLNTWAVLTADSIEPDFQLTGFEWSMRIVGMDSSAKHLTRSAESNLYSFIRDWYGLGELAVQLFGINPKRLANISIASHEVAENLTAAEARLIRQLMQILPCERLDGNTVITGIEKILLSLQAAIQKEDLVYHLVLPLVRNSAVVDAIREASDYEIEADDENAQDQFVESDLANPTILLLSEDRLAIRGGLLTYYLEDFKRTRDLIPSDWEVAYCASVGITRNSSANPLNSLSVVGNAIQLTALSKSSTMFRSRPRGTSWKTLRAQLKPIRENDRRESRLYKALALAQMVDYAFAASDVFPVKLINHTEIDNDEGRYRIQVEARADEDKTRLSDALELRDPPATRLREMLIGDRSADDRQTNWWLSPSPTIGERNTRPSEWQFLREEGAQNGAPQYIFSGDSLPALNENLFLIPSDSAGRDSQLERRIKSLAALSEHRELTRMLIDPRRRVLDSNETPIKDAGYEDLDTSKQAALAKIVETLPLFMLQGPPGVGKTRLIRELVRQRLASDKTTRMLLSAQSNHAVDHLLHEIVNALGADVLEDSVVIRCATPDRKDAQSKYHVTNQAKQLLTHLRGSRLCREASPVLKTKVDALCTTFELDGTAGSQAAPPNARRALENLMLQSANLLFATANSGDIQTLIDDRSQFDWTVVEEAGKATGGELIAPMILSPRRLMIGDHKQLPPFGEERTLSLLNRPLAVKRALELVDPMVGLTLRGSIVDEVFNELRAEGGETGHNELVKLCEDSASLFSLFSSNVQKEYVRLEKNPKGRPIAAALTNQHRMHPDIAEVVSHAFYDDKLHTDEATANRFRLHPNTIGWGALHALPETPIIWIDTPWVQDTRHMRKGEALPRFKNDLELRVSKKILELSEPRSDPLPTLAVLSPYSRQVRALADTLEQGIARSPLSKFNLPPGHKSYCNTVDSFQGSEADFVIVSLVRNNGFGGIRAALGFLADERRMNVLLSRARYRMVIIGSLDFLRSIARNAQDGKEDIGFIDRVLEFFDGRRQREGISVISADALGVK</sequence>
<dbReference type="InterPro" id="IPR045055">
    <property type="entry name" value="DNA2/NAM7-like"/>
</dbReference>
<dbReference type="CDD" id="cd18808">
    <property type="entry name" value="SF1_C_Upf1"/>
    <property type="match status" value="1"/>
</dbReference>
<proteinExistence type="predicted"/>
<dbReference type="GO" id="GO:0005524">
    <property type="term" value="F:ATP binding"/>
    <property type="evidence" value="ECO:0007669"/>
    <property type="project" value="InterPro"/>
</dbReference>
<feature type="domain" description="Protein kinase" evidence="1">
    <location>
        <begin position="1"/>
        <end position="272"/>
    </location>
</feature>
<evidence type="ECO:0000259" key="1">
    <source>
        <dbReference type="PROSITE" id="PS50011"/>
    </source>
</evidence>
<dbReference type="PROSITE" id="PS50011">
    <property type="entry name" value="PROTEIN_KINASE_DOM"/>
    <property type="match status" value="1"/>
</dbReference>
<dbReference type="GO" id="GO:0004672">
    <property type="term" value="F:protein kinase activity"/>
    <property type="evidence" value="ECO:0007669"/>
    <property type="project" value="InterPro"/>
</dbReference>
<accession>A0A1I9YRZ9</accession>
<dbReference type="SUPFAM" id="SSF56112">
    <property type="entry name" value="Protein kinase-like (PK-like)"/>
    <property type="match status" value="1"/>
</dbReference>
<dbReference type="PANTHER" id="PTHR10887">
    <property type="entry name" value="DNA2/NAM7 HELICASE FAMILY"/>
    <property type="match status" value="1"/>
</dbReference>
<protein>
    <recommendedName>
        <fullName evidence="1">Protein kinase domain-containing protein</fullName>
    </recommendedName>
</protein>
<dbReference type="Pfam" id="PF13087">
    <property type="entry name" value="AAA_12"/>
    <property type="match status" value="1"/>
</dbReference>
<evidence type="ECO:0000313" key="3">
    <source>
        <dbReference type="Proteomes" id="UP000179860"/>
    </source>
</evidence>
<dbReference type="InterPro" id="IPR000719">
    <property type="entry name" value="Prot_kinase_dom"/>
</dbReference>
<dbReference type="SUPFAM" id="SSF52540">
    <property type="entry name" value="P-loop containing nucleoside triphosphate hydrolases"/>
    <property type="match status" value="1"/>
</dbReference>
<dbReference type="AlphaFoldDB" id="A0A1I9YRZ9"/>
<dbReference type="STRING" id="754502.BJG93_27280"/>
<gene>
    <name evidence="2" type="ORF">BJG93_27280</name>
</gene>
<dbReference type="Gene3D" id="3.40.50.300">
    <property type="entry name" value="P-loop containing nucleotide triphosphate hydrolases"/>
    <property type="match status" value="2"/>
</dbReference>
<name>A0A1I9YRZ9_9BURK</name>
<dbReference type="InterPro" id="IPR041679">
    <property type="entry name" value="DNA2/NAM7-like_C"/>
</dbReference>
<reference evidence="2" key="2">
    <citation type="submission" date="2021-06" db="EMBL/GenBank/DDBJ databases">
        <authorList>
            <person name="Rogers T.H."/>
            <person name="Ramsay J.P."/>
            <person name="Wang P."/>
            <person name="Terpolilli J."/>
        </authorList>
    </citation>
    <scope>NUCLEOTIDE SEQUENCE</scope>
    <source>
        <strain evidence="2">WSM5005</strain>
    </source>
</reference>
<dbReference type="RefSeq" id="WP_162162783.1">
    <property type="nucleotide sequence ID" value="NZ_CP017562.2"/>
</dbReference>
<dbReference type="KEGG" id="pspw:BJG93_27280"/>
<dbReference type="Proteomes" id="UP000179860">
    <property type="component" value="Chromosome 2"/>
</dbReference>
<keyword evidence="3" id="KW-1185">Reference proteome</keyword>